<dbReference type="AlphaFoldDB" id="A0A4C1WIS4"/>
<dbReference type="Proteomes" id="UP000299102">
    <property type="component" value="Unassembled WGS sequence"/>
</dbReference>
<feature type="compositionally biased region" description="Polar residues" evidence="1">
    <location>
        <begin position="40"/>
        <end position="56"/>
    </location>
</feature>
<accession>A0A4C1WIS4</accession>
<reference evidence="2 3" key="1">
    <citation type="journal article" date="2019" name="Commun. Biol.">
        <title>The bagworm genome reveals a unique fibroin gene that provides high tensile strength.</title>
        <authorList>
            <person name="Kono N."/>
            <person name="Nakamura H."/>
            <person name="Ohtoshi R."/>
            <person name="Tomita M."/>
            <person name="Numata K."/>
            <person name="Arakawa K."/>
        </authorList>
    </citation>
    <scope>NUCLEOTIDE SEQUENCE [LARGE SCALE GENOMIC DNA]</scope>
</reference>
<keyword evidence="3" id="KW-1185">Reference proteome</keyword>
<gene>
    <name evidence="2" type="ORF">EVAR_31846_1</name>
</gene>
<organism evidence="2 3">
    <name type="scientific">Eumeta variegata</name>
    <name type="common">Bagworm moth</name>
    <name type="synonym">Eumeta japonica</name>
    <dbReference type="NCBI Taxonomy" id="151549"/>
    <lineage>
        <taxon>Eukaryota</taxon>
        <taxon>Metazoa</taxon>
        <taxon>Ecdysozoa</taxon>
        <taxon>Arthropoda</taxon>
        <taxon>Hexapoda</taxon>
        <taxon>Insecta</taxon>
        <taxon>Pterygota</taxon>
        <taxon>Neoptera</taxon>
        <taxon>Endopterygota</taxon>
        <taxon>Lepidoptera</taxon>
        <taxon>Glossata</taxon>
        <taxon>Ditrysia</taxon>
        <taxon>Tineoidea</taxon>
        <taxon>Psychidae</taxon>
        <taxon>Oiketicinae</taxon>
        <taxon>Eumeta</taxon>
    </lineage>
</organism>
<evidence type="ECO:0000256" key="1">
    <source>
        <dbReference type="SAM" id="MobiDB-lite"/>
    </source>
</evidence>
<sequence>MLRESEGLVPRLLYQLLNKSDKRIWDDGEEGSGSLELSLTGRSASAEAPTSLQYSSSVAKGKNEPLQICDIRRSVRLSVRGLA</sequence>
<evidence type="ECO:0000313" key="3">
    <source>
        <dbReference type="Proteomes" id="UP000299102"/>
    </source>
</evidence>
<feature type="region of interest" description="Disordered" evidence="1">
    <location>
        <begin position="29"/>
        <end position="56"/>
    </location>
</feature>
<evidence type="ECO:0000313" key="2">
    <source>
        <dbReference type="EMBL" id="GBP51121.1"/>
    </source>
</evidence>
<comment type="caution">
    <text evidence="2">The sequence shown here is derived from an EMBL/GenBank/DDBJ whole genome shotgun (WGS) entry which is preliminary data.</text>
</comment>
<name>A0A4C1WIS4_EUMVA</name>
<proteinExistence type="predicted"/>
<dbReference type="EMBL" id="BGZK01000574">
    <property type="protein sequence ID" value="GBP51121.1"/>
    <property type="molecule type" value="Genomic_DNA"/>
</dbReference>
<protein>
    <submittedName>
        <fullName evidence="2">Uncharacterized protein</fullName>
    </submittedName>
</protein>